<feature type="domain" description="Beta-galactosidase" evidence="12">
    <location>
        <begin position="394"/>
        <end position="574"/>
    </location>
</feature>
<feature type="compositionally biased region" description="Low complexity" evidence="10">
    <location>
        <begin position="1077"/>
        <end position="1094"/>
    </location>
</feature>
<reference evidence="13 14" key="1">
    <citation type="submission" date="2018-12" db="EMBL/GenBank/DDBJ databases">
        <title>Venturia inaequalis Genome Resource.</title>
        <authorList>
            <person name="Lichtner F.J."/>
        </authorList>
    </citation>
    <scope>NUCLEOTIDE SEQUENCE [LARGE SCALE GENOMIC DNA]</scope>
    <source>
        <strain evidence="13 14">120213</strain>
    </source>
</reference>
<dbReference type="SUPFAM" id="SSF117100">
    <property type="entry name" value="Beta-galactosidase LacA, domain 3"/>
    <property type="match status" value="1"/>
</dbReference>
<proteinExistence type="inferred from homology"/>
<evidence type="ECO:0000256" key="11">
    <source>
        <dbReference type="SAM" id="SignalP"/>
    </source>
</evidence>
<keyword evidence="7 8" id="KW-0326">Glycosidase</keyword>
<feature type="compositionally biased region" description="Polar residues" evidence="10">
    <location>
        <begin position="1019"/>
        <end position="1036"/>
    </location>
</feature>
<dbReference type="Proteomes" id="UP000447873">
    <property type="component" value="Unassembled WGS sequence"/>
</dbReference>
<feature type="chain" id="PRO_5034097200" description="Beta-galactosidase" evidence="11">
    <location>
        <begin position="24"/>
        <end position="1310"/>
    </location>
</feature>
<comment type="catalytic activity">
    <reaction evidence="1 8">
        <text>Hydrolysis of terminal non-reducing beta-D-galactose residues in beta-D-galactosides.</text>
        <dbReference type="EC" id="3.2.1.23"/>
    </reaction>
</comment>
<evidence type="ECO:0000256" key="10">
    <source>
        <dbReference type="SAM" id="MobiDB-lite"/>
    </source>
</evidence>
<feature type="compositionally biased region" description="Pro residues" evidence="10">
    <location>
        <begin position="927"/>
        <end position="986"/>
    </location>
</feature>
<dbReference type="InterPro" id="IPR037110">
    <property type="entry name" value="Betagal_dom2_sf"/>
</dbReference>
<dbReference type="Pfam" id="PF13363">
    <property type="entry name" value="BetaGal_dom3"/>
    <property type="match status" value="1"/>
</dbReference>
<dbReference type="Gene3D" id="2.102.20.10">
    <property type="entry name" value="Beta-galactosidase, domain 2"/>
    <property type="match status" value="1"/>
</dbReference>
<evidence type="ECO:0000256" key="6">
    <source>
        <dbReference type="ARBA" id="ARBA00023180"/>
    </source>
</evidence>
<dbReference type="InterPro" id="IPR031330">
    <property type="entry name" value="Gly_Hdrlase_35_cat"/>
</dbReference>
<dbReference type="EMBL" id="WNWS01000028">
    <property type="protein sequence ID" value="KAE9986609.1"/>
    <property type="molecule type" value="Genomic_DNA"/>
</dbReference>
<feature type="compositionally biased region" description="Pro residues" evidence="10">
    <location>
        <begin position="1043"/>
        <end position="1057"/>
    </location>
</feature>
<name>A0A8H3VCQ8_VENIN</name>
<dbReference type="InterPro" id="IPR008979">
    <property type="entry name" value="Galactose-bd-like_sf"/>
</dbReference>
<comment type="similarity">
    <text evidence="2 9">Belongs to the glycosyl hydrolase 35 family.</text>
</comment>
<dbReference type="SUPFAM" id="SSF51445">
    <property type="entry name" value="(Trans)glycosidases"/>
    <property type="match status" value="1"/>
</dbReference>
<evidence type="ECO:0000256" key="8">
    <source>
        <dbReference type="RuleBase" id="RU000675"/>
    </source>
</evidence>
<evidence type="ECO:0000256" key="1">
    <source>
        <dbReference type="ARBA" id="ARBA00001412"/>
    </source>
</evidence>
<evidence type="ECO:0000256" key="3">
    <source>
        <dbReference type="ARBA" id="ARBA00012756"/>
    </source>
</evidence>
<dbReference type="EC" id="3.2.1.23" evidence="3 8"/>
<dbReference type="SUPFAM" id="SSF49785">
    <property type="entry name" value="Galactose-binding domain-like"/>
    <property type="match status" value="3"/>
</dbReference>
<dbReference type="GO" id="GO:0004565">
    <property type="term" value="F:beta-galactosidase activity"/>
    <property type="evidence" value="ECO:0007669"/>
    <property type="project" value="UniProtKB-EC"/>
</dbReference>
<dbReference type="InterPro" id="IPR036833">
    <property type="entry name" value="BetaGal_dom3_sf"/>
</dbReference>
<evidence type="ECO:0000256" key="7">
    <source>
        <dbReference type="ARBA" id="ARBA00023295"/>
    </source>
</evidence>
<dbReference type="InterPro" id="IPR001944">
    <property type="entry name" value="Glycoside_Hdrlase_35"/>
</dbReference>
<dbReference type="Pfam" id="PF10435">
    <property type="entry name" value="BetaGal_dom2"/>
    <property type="match status" value="1"/>
</dbReference>
<protein>
    <recommendedName>
        <fullName evidence="3 8">Beta-galactosidase</fullName>
        <ecNumber evidence="3 8">3.2.1.23</ecNumber>
    </recommendedName>
</protein>
<dbReference type="OrthoDB" id="1657402at2759"/>
<dbReference type="PRINTS" id="PR00742">
    <property type="entry name" value="GLHYDRLASE35"/>
</dbReference>
<evidence type="ECO:0000313" key="13">
    <source>
        <dbReference type="EMBL" id="KAE9986609.1"/>
    </source>
</evidence>
<dbReference type="InterPro" id="IPR019801">
    <property type="entry name" value="Glyco_hydro_35_CS"/>
</dbReference>
<dbReference type="SMART" id="SM01029">
    <property type="entry name" value="BetaGal_dom2"/>
    <property type="match status" value="1"/>
</dbReference>
<evidence type="ECO:0000256" key="9">
    <source>
        <dbReference type="RuleBase" id="RU003679"/>
    </source>
</evidence>
<dbReference type="PROSITE" id="PS01182">
    <property type="entry name" value="GLYCOSYL_HYDROL_F35"/>
    <property type="match status" value="1"/>
</dbReference>
<dbReference type="Gene3D" id="2.60.120.260">
    <property type="entry name" value="Galactose-binding domain-like"/>
    <property type="match status" value="3"/>
</dbReference>
<evidence type="ECO:0000259" key="12">
    <source>
        <dbReference type="SMART" id="SM01029"/>
    </source>
</evidence>
<evidence type="ECO:0000256" key="4">
    <source>
        <dbReference type="ARBA" id="ARBA00022729"/>
    </source>
</evidence>
<dbReference type="Gene3D" id="3.20.20.80">
    <property type="entry name" value="Glycosidases"/>
    <property type="match status" value="1"/>
</dbReference>
<feature type="compositionally biased region" description="Polar residues" evidence="10">
    <location>
        <begin position="1175"/>
        <end position="1185"/>
    </location>
</feature>
<sequence>MRSIMACFTNFLLLFTLFVPSLAKTFVGRPEQWIQPYKRAPLQNIVTWDNSSLLVNGQRIMFYSGEFHPFRLPVPGLWLDVFQKIRSMGYTGVSFYTDWALLEGKPGEFSAKGVFALEPFFEAAKQAGIYLLARPGPYINAEVSGGGFPGWLQRIKGHPRTADQSYLASTELYVKSISAIIAKAQITNGGPVILFQPENEYTGAAPGFKVPDAKYFQYVQDQYRAAGIIVPFMSNDASPLGHNAPGQPAAVDIYGHDGYPLGFDCANPGVWPAGKLPTNWTDLHLMQSPSTPYSIPEFQGGSFDPWGGPGFEQCSALLNQEFQRVFNKNNFGFGVTIFSLYMTYGGTNWGNLGHAGGYTSYDYGAVITEDRSVHREKYSEAKLEANFLVASPSYLTAVPGPARSDAYYTNSKEVTVTPLQSGFTRYLITRHADYASLATTFYRLILTNTSAGDLTVPLAGGVLTLHGRDSKIHVVDYVMGNINLLYSTAEILTWKRFRGRTTLIVYSGPDEQHEMGVSLSNGKTLPTTLLGNGVNAAVVNGVTVLSWRTTAADRALRLGPLDIYFLDRNSAYQHWVLDVPKNTTDDTPYTYTGSSHVILKGGYLMRTARVSGTTLALTGDLAPSEQLSQPLRIISGAPPKMTRLTFNGQDLGFTQNANGIITAAMTYNEAGISLPNLAELNWSYADSLPEIRPTYSDATWTKADYPKTDNTLRNLTTPTSLYGSDYGYHTGALLYRGYFKANGNESTLFLNTQGGSAFGMSAWINSNFLGSFVGFDAAISGNKTFKIPRLSTGRDYVFTVVVDNMGLDENFIVGEDQMKRPRGILDFRLSGHAKNDITWKLTGNFGGENYFDKVRGPLNEGGLWAERQGYHLPAPPADKWEKVKGGPMQGIGKAGIAFFTTSFELNLPRGYDISLSIVISNVTASPYEPPPSGTSNPPSNPPIVVPPPKPVTPPTTPPSLPPPPVKPPPEKPPPVQPPPVNTPPTSTPTTNSTTPVVPAVPATPDTPTNPQPAMPPATSVPQTTNGTVPGNSSVSPQLGDGPPKTPPGPTPLPPPAASTPSTTLNSTTPAPPVAGGPSLTPNSTSNPTLPSSTTIGDWSVTFIPPVPLPPAPLPPALLPPAPPSNPSVPYYASPPLASEGLDSPEFDERRSGSPQQPPGSGELPPSPLGDFSHFDPSSNRPPIRTTLSQINTSTSASPENTLFSQIDSAEALQPQDETPIWSSYRVQIFVNGWQFGKYVSNIGPQTKFPVPEGIWNYHGTNTLSMTFWALDRQGARVEDIRLAAGPAIVTGMGNVKVVESPGWVQRKGAY</sequence>
<dbReference type="InterPro" id="IPR018954">
    <property type="entry name" value="Betagal_dom2"/>
</dbReference>
<keyword evidence="4 11" id="KW-0732">Signal</keyword>
<evidence type="ECO:0000313" key="14">
    <source>
        <dbReference type="Proteomes" id="UP000447873"/>
    </source>
</evidence>
<feature type="signal peptide" evidence="11">
    <location>
        <begin position="1"/>
        <end position="23"/>
    </location>
</feature>
<accession>A0A8H3VCQ8</accession>
<keyword evidence="5 8" id="KW-0378">Hydrolase</keyword>
<evidence type="ECO:0000256" key="2">
    <source>
        <dbReference type="ARBA" id="ARBA00009809"/>
    </source>
</evidence>
<comment type="caution">
    <text evidence="13">The sequence shown here is derived from an EMBL/GenBank/DDBJ whole genome shotgun (WGS) entry which is preliminary data.</text>
</comment>
<feature type="compositionally biased region" description="Low complexity" evidence="10">
    <location>
        <begin position="1152"/>
        <end position="1163"/>
    </location>
</feature>
<keyword evidence="6" id="KW-0325">Glycoprotein</keyword>
<dbReference type="Gene3D" id="2.60.390.10">
    <property type="entry name" value="Beta-galactosidase, domain 3"/>
    <property type="match status" value="1"/>
</dbReference>
<feature type="compositionally biased region" description="Low complexity" evidence="10">
    <location>
        <begin position="1058"/>
        <end position="1068"/>
    </location>
</feature>
<feature type="compositionally biased region" description="Pro residues" evidence="10">
    <location>
        <begin position="1104"/>
        <end position="1126"/>
    </location>
</feature>
<dbReference type="InterPro" id="IPR017853">
    <property type="entry name" value="GH"/>
</dbReference>
<dbReference type="FunFam" id="3.20.20.80:FF:000040">
    <property type="entry name" value="Beta-galactosidase A"/>
    <property type="match status" value="1"/>
</dbReference>
<feature type="compositionally biased region" description="Low complexity" evidence="10">
    <location>
        <begin position="987"/>
        <end position="1006"/>
    </location>
</feature>
<dbReference type="PANTHER" id="PTHR23421">
    <property type="entry name" value="BETA-GALACTOSIDASE RELATED"/>
    <property type="match status" value="1"/>
</dbReference>
<dbReference type="GO" id="GO:0005975">
    <property type="term" value="P:carbohydrate metabolic process"/>
    <property type="evidence" value="ECO:0007669"/>
    <property type="project" value="InterPro"/>
</dbReference>
<gene>
    <name evidence="13" type="ORF">EG328_005218</name>
</gene>
<dbReference type="Pfam" id="PF13364">
    <property type="entry name" value="BetaGal_ABD2"/>
    <property type="match status" value="3"/>
</dbReference>
<evidence type="ECO:0000256" key="5">
    <source>
        <dbReference type="ARBA" id="ARBA00022801"/>
    </source>
</evidence>
<dbReference type="InterPro" id="IPR025972">
    <property type="entry name" value="BetaGal_dom3"/>
</dbReference>
<dbReference type="Pfam" id="PF01301">
    <property type="entry name" value="Glyco_hydro_35"/>
    <property type="match status" value="1"/>
</dbReference>
<feature type="region of interest" description="Disordered" evidence="10">
    <location>
        <begin position="926"/>
        <end position="1185"/>
    </location>
</feature>
<dbReference type="FunFam" id="2.60.120.260:FF:000065">
    <property type="entry name" value="Beta-galactosidase A"/>
    <property type="match status" value="1"/>
</dbReference>
<dbReference type="InterPro" id="IPR025300">
    <property type="entry name" value="BetaGal_jelly_roll_dom"/>
</dbReference>
<dbReference type="SUPFAM" id="SSF51011">
    <property type="entry name" value="Glycosyl hydrolase domain"/>
    <property type="match status" value="1"/>
</dbReference>
<organism evidence="13 14">
    <name type="scientific">Venturia inaequalis</name>
    <name type="common">Apple scab fungus</name>
    <dbReference type="NCBI Taxonomy" id="5025"/>
    <lineage>
        <taxon>Eukaryota</taxon>
        <taxon>Fungi</taxon>
        <taxon>Dikarya</taxon>
        <taxon>Ascomycota</taxon>
        <taxon>Pezizomycotina</taxon>
        <taxon>Dothideomycetes</taxon>
        <taxon>Pleosporomycetidae</taxon>
        <taxon>Venturiales</taxon>
        <taxon>Venturiaceae</taxon>
        <taxon>Venturia</taxon>
    </lineage>
</organism>